<keyword evidence="4" id="KW-1185">Reference proteome</keyword>
<organism evidence="3 4">
    <name type="scientific">Reticulomyxa filosa</name>
    <dbReference type="NCBI Taxonomy" id="46433"/>
    <lineage>
        <taxon>Eukaryota</taxon>
        <taxon>Sar</taxon>
        <taxon>Rhizaria</taxon>
        <taxon>Retaria</taxon>
        <taxon>Foraminifera</taxon>
        <taxon>Monothalamids</taxon>
        <taxon>Reticulomyxidae</taxon>
        <taxon>Reticulomyxa</taxon>
    </lineage>
</organism>
<proteinExistence type="predicted"/>
<dbReference type="AlphaFoldDB" id="X6NKU8"/>
<evidence type="ECO:0000256" key="1">
    <source>
        <dbReference type="SAM" id="MobiDB-lite"/>
    </source>
</evidence>
<feature type="transmembrane region" description="Helical" evidence="2">
    <location>
        <begin position="95"/>
        <end position="123"/>
    </location>
</feature>
<keyword evidence="2" id="KW-1133">Transmembrane helix</keyword>
<keyword evidence="2" id="KW-0472">Membrane</keyword>
<evidence type="ECO:0000313" key="4">
    <source>
        <dbReference type="Proteomes" id="UP000023152"/>
    </source>
</evidence>
<gene>
    <name evidence="3" type="ORF">RFI_11139</name>
</gene>
<sequence>MVSCSNVDHNPVDQISYKRWNNKIRLKRVFFTFFGDNYYIDKKIKDDSYGFTFVVDEITPIYRHAIMSSNQKKKKKTNSSSSSSSSSGNSDVVEVVLIVLVILLGVILMCCVMVACIYGVYWYSKITTLQEQLEKQQRIQTNSQNNNLPLSNKRVSVAGRIRGSSQFQQQTMEIMSAKPKVAYLSQNDKNAQLDIMNQQPRGGR</sequence>
<protein>
    <submittedName>
        <fullName evidence="3">Uncharacterized protein</fullName>
    </submittedName>
</protein>
<evidence type="ECO:0000313" key="3">
    <source>
        <dbReference type="EMBL" id="ETO25997.1"/>
    </source>
</evidence>
<feature type="non-terminal residue" evidence="3">
    <location>
        <position position="204"/>
    </location>
</feature>
<evidence type="ECO:0000256" key="2">
    <source>
        <dbReference type="SAM" id="Phobius"/>
    </source>
</evidence>
<keyword evidence="2" id="KW-0812">Transmembrane</keyword>
<name>X6NKU8_RETFI</name>
<dbReference type="EMBL" id="ASPP01008151">
    <property type="protein sequence ID" value="ETO25997.1"/>
    <property type="molecule type" value="Genomic_DNA"/>
</dbReference>
<accession>X6NKU8</accession>
<dbReference type="Proteomes" id="UP000023152">
    <property type="component" value="Unassembled WGS sequence"/>
</dbReference>
<feature type="region of interest" description="Disordered" evidence="1">
    <location>
        <begin position="69"/>
        <end position="88"/>
    </location>
</feature>
<feature type="compositionally biased region" description="Low complexity" evidence="1">
    <location>
        <begin position="78"/>
        <end position="88"/>
    </location>
</feature>
<reference evidence="3 4" key="1">
    <citation type="journal article" date="2013" name="Curr. Biol.">
        <title>The Genome of the Foraminiferan Reticulomyxa filosa.</title>
        <authorList>
            <person name="Glockner G."/>
            <person name="Hulsmann N."/>
            <person name="Schleicher M."/>
            <person name="Noegel A.A."/>
            <person name="Eichinger L."/>
            <person name="Gallinger C."/>
            <person name="Pawlowski J."/>
            <person name="Sierra R."/>
            <person name="Euteneuer U."/>
            <person name="Pillet L."/>
            <person name="Moustafa A."/>
            <person name="Platzer M."/>
            <person name="Groth M."/>
            <person name="Szafranski K."/>
            <person name="Schliwa M."/>
        </authorList>
    </citation>
    <scope>NUCLEOTIDE SEQUENCE [LARGE SCALE GENOMIC DNA]</scope>
</reference>
<comment type="caution">
    <text evidence="3">The sequence shown here is derived from an EMBL/GenBank/DDBJ whole genome shotgun (WGS) entry which is preliminary data.</text>
</comment>